<dbReference type="EMBL" id="BMDW01000005">
    <property type="protein sequence ID" value="GGA42150.1"/>
    <property type="molecule type" value="Genomic_DNA"/>
</dbReference>
<dbReference type="Pfam" id="PF13508">
    <property type="entry name" value="Acetyltransf_7"/>
    <property type="match status" value="1"/>
</dbReference>
<sequence>MAALTIRPEVAEDDPFLRRLTIEGRWAEFAPLPLADAHKRMLLEQQDQARRHHYRTFYAGADFSVLELDGVAVGRLCLLRGPHDHKLVDIALLPEQCGSGLGGTLLDSILAEAATLGRSVSLRVEHTNPARRLYERKGFRETERSEIDAEMEWHAPLNSAS</sequence>
<evidence type="ECO:0000313" key="2">
    <source>
        <dbReference type="EMBL" id="GGA42150.1"/>
    </source>
</evidence>
<proteinExistence type="predicted"/>
<dbReference type="Gene3D" id="3.40.630.30">
    <property type="match status" value="1"/>
</dbReference>
<dbReference type="CDD" id="cd04301">
    <property type="entry name" value="NAT_SF"/>
    <property type="match status" value="1"/>
</dbReference>
<dbReference type="Proteomes" id="UP000618591">
    <property type="component" value="Unassembled WGS sequence"/>
</dbReference>
<feature type="domain" description="N-acetyltransferase" evidence="1">
    <location>
        <begin position="27"/>
        <end position="156"/>
    </location>
</feature>
<organism evidence="2 3">
    <name type="scientific">Sphingomonas psychrolutea</name>
    <dbReference type="NCBI Taxonomy" id="1259676"/>
    <lineage>
        <taxon>Bacteria</taxon>
        <taxon>Pseudomonadati</taxon>
        <taxon>Pseudomonadota</taxon>
        <taxon>Alphaproteobacteria</taxon>
        <taxon>Sphingomonadales</taxon>
        <taxon>Sphingomonadaceae</taxon>
        <taxon>Sphingomonas</taxon>
    </lineage>
</organism>
<dbReference type="SUPFAM" id="SSF55729">
    <property type="entry name" value="Acyl-CoA N-acyltransferases (Nat)"/>
    <property type="match status" value="1"/>
</dbReference>
<name>A0ABQ1GEF2_9SPHN</name>
<evidence type="ECO:0000313" key="3">
    <source>
        <dbReference type="Proteomes" id="UP000618591"/>
    </source>
</evidence>
<dbReference type="InterPro" id="IPR000182">
    <property type="entry name" value="GNAT_dom"/>
</dbReference>
<evidence type="ECO:0000259" key="1">
    <source>
        <dbReference type="PROSITE" id="PS51186"/>
    </source>
</evidence>
<gene>
    <name evidence="2" type="ORF">GCM10011395_10540</name>
</gene>
<dbReference type="PROSITE" id="PS51186">
    <property type="entry name" value="GNAT"/>
    <property type="match status" value="1"/>
</dbReference>
<dbReference type="InterPro" id="IPR016181">
    <property type="entry name" value="Acyl_CoA_acyltransferase"/>
</dbReference>
<accession>A0ABQ1GEF2</accession>
<reference evidence="3" key="1">
    <citation type="journal article" date="2019" name="Int. J. Syst. Evol. Microbiol.">
        <title>The Global Catalogue of Microorganisms (GCM) 10K type strain sequencing project: providing services to taxonomists for standard genome sequencing and annotation.</title>
        <authorList>
            <consortium name="The Broad Institute Genomics Platform"/>
            <consortium name="The Broad Institute Genome Sequencing Center for Infectious Disease"/>
            <person name="Wu L."/>
            <person name="Ma J."/>
        </authorList>
    </citation>
    <scope>NUCLEOTIDE SEQUENCE [LARGE SCALE GENOMIC DNA]</scope>
    <source>
        <strain evidence="3">CGMCC 1.10106</strain>
    </source>
</reference>
<comment type="caution">
    <text evidence="2">The sequence shown here is derived from an EMBL/GenBank/DDBJ whole genome shotgun (WGS) entry which is preliminary data.</text>
</comment>
<dbReference type="RefSeq" id="WP_188445830.1">
    <property type="nucleotide sequence ID" value="NZ_BMDW01000005.1"/>
</dbReference>
<protein>
    <submittedName>
        <fullName evidence="2">N-acetyltransferase</fullName>
    </submittedName>
</protein>
<keyword evidence="3" id="KW-1185">Reference proteome</keyword>